<dbReference type="Pfam" id="PF00096">
    <property type="entry name" value="zf-C2H2"/>
    <property type="match status" value="2"/>
</dbReference>
<dbReference type="STRING" id="155417.A0A4Q4TQC5"/>
<evidence type="ECO:0000256" key="6">
    <source>
        <dbReference type="ARBA" id="ARBA00023242"/>
    </source>
</evidence>
<evidence type="ECO:0000313" key="10">
    <source>
        <dbReference type="EMBL" id="RYP07643.1"/>
    </source>
</evidence>
<accession>A0A4Q4TQC5</accession>
<evidence type="ECO:0000256" key="2">
    <source>
        <dbReference type="ARBA" id="ARBA00022723"/>
    </source>
</evidence>
<dbReference type="InterPro" id="IPR007219">
    <property type="entry name" value="XnlR_reg_dom"/>
</dbReference>
<dbReference type="GO" id="GO:0008270">
    <property type="term" value="F:zinc ion binding"/>
    <property type="evidence" value="ECO:0007669"/>
    <property type="project" value="UniProtKB-KW"/>
</dbReference>
<dbReference type="SUPFAM" id="SSF57667">
    <property type="entry name" value="beta-beta-alpha zinc fingers"/>
    <property type="match status" value="1"/>
</dbReference>
<keyword evidence="2" id="KW-0479">Metal-binding</keyword>
<dbReference type="SMART" id="SM00355">
    <property type="entry name" value="ZnF_C2H2"/>
    <property type="match status" value="2"/>
</dbReference>
<evidence type="ECO:0000259" key="9">
    <source>
        <dbReference type="PROSITE" id="PS50157"/>
    </source>
</evidence>
<dbReference type="InterPro" id="IPR036236">
    <property type="entry name" value="Znf_C2H2_sf"/>
</dbReference>
<feature type="region of interest" description="Disordered" evidence="8">
    <location>
        <begin position="1"/>
        <end position="21"/>
    </location>
</feature>
<dbReference type="GO" id="GO:0000978">
    <property type="term" value="F:RNA polymerase II cis-regulatory region sequence-specific DNA binding"/>
    <property type="evidence" value="ECO:0007669"/>
    <property type="project" value="InterPro"/>
</dbReference>
<protein>
    <recommendedName>
        <fullName evidence="9">C2H2-type domain-containing protein</fullName>
    </recommendedName>
</protein>
<reference evidence="10 11" key="1">
    <citation type="submission" date="2018-06" db="EMBL/GenBank/DDBJ databases">
        <title>Complete Genomes of Monosporascus.</title>
        <authorList>
            <person name="Robinson A.J."/>
            <person name="Natvig D.O."/>
        </authorList>
    </citation>
    <scope>NUCLEOTIDE SEQUENCE [LARGE SCALE GENOMIC DNA]</scope>
    <source>
        <strain evidence="10 11">CBS 110550</strain>
    </source>
</reference>
<dbReference type="EMBL" id="QJNU01000088">
    <property type="protein sequence ID" value="RYP07643.1"/>
    <property type="molecule type" value="Genomic_DNA"/>
</dbReference>
<evidence type="ECO:0000256" key="5">
    <source>
        <dbReference type="ARBA" id="ARBA00022833"/>
    </source>
</evidence>
<feature type="domain" description="C2H2-type" evidence="9">
    <location>
        <begin position="26"/>
        <end position="55"/>
    </location>
</feature>
<organism evidence="10 11">
    <name type="scientific">Monosporascus ibericus</name>
    <dbReference type="NCBI Taxonomy" id="155417"/>
    <lineage>
        <taxon>Eukaryota</taxon>
        <taxon>Fungi</taxon>
        <taxon>Dikarya</taxon>
        <taxon>Ascomycota</taxon>
        <taxon>Pezizomycotina</taxon>
        <taxon>Sordariomycetes</taxon>
        <taxon>Xylariomycetidae</taxon>
        <taxon>Xylariales</taxon>
        <taxon>Xylariales incertae sedis</taxon>
        <taxon>Monosporascus</taxon>
    </lineage>
</organism>
<comment type="subcellular location">
    <subcellularLocation>
        <location evidence="1">Nucleus</location>
    </subcellularLocation>
</comment>
<evidence type="ECO:0000256" key="8">
    <source>
        <dbReference type="SAM" id="MobiDB-lite"/>
    </source>
</evidence>
<dbReference type="AlphaFoldDB" id="A0A4Q4TQC5"/>
<evidence type="ECO:0000313" key="11">
    <source>
        <dbReference type="Proteomes" id="UP000293360"/>
    </source>
</evidence>
<keyword evidence="6" id="KW-0539">Nucleus</keyword>
<dbReference type="OrthoDB" id="1405595at2759"/>
<gene>
    <name evidence="10" type="ORF">DL764_002380</name>
</gene>
<evidence type="ECO:0000256" key="4">
    <source>
        <dbReference type="ARBA" id="ARBA00022771"/>
    </source>
</evidence>
<proteinExistence type="predicted"/>
<name>A0A4Q4TQC5_9PEZI</name>
<dbReference type="GO" id="GO:0006351">
    <property type="term" value="P:DNA-templated transcription"/>
    <property type="evidence" value="ECO:0007669"/>
    <property type="project" value="InterPro"/>
</dbReference>
<dbReference type="Gene3D" id="3.30.160.60">
    <property type="entry name" value="Classic Zinc Finger"/>
    <property type="match status" value="1"/>
</dbReference>
<keyword evidence="5" id="KW-0862">Zinc</keyword>
<dbReference type="GO" id="GO:0005634">
    <property type="term" value="C:nucleus"/>
    <property type="evidence" value="ECO:0007669"/>
    <property type="project" value="UniProtKB-SubCell"/>
</dbReference>
<dbReference type="PANTHER" id="PTHR40626:SF11">
    <property type="entry name" value="ZINC FINGER PROTEIN YPR022C"/>
    <property type="match status" value="1"/>
</dbReference>
<keyword evidence="3" id="KW-0677">Repeat</keyword>
<dbReference type="PROSITE" id="PS50157">
    <property type="entry name" value="ZINC_FINGER_C2H2_2"/>
    <property type="match status" value="2"/>
</dbReference>
<evidence type="ECO:0000256" key="7">
    <source>
        <dbReference type="PROSITE-ProRule" id="PRU00042"/>
    </source>
</evidence>
<dbReference type="PROSITE" id="PS00028">
    <property type="entry name" value="ZINC_FINGER_C2H2_1"/>
    <property type="match status" value="2"/>
</dbReference>
<feature type="domain" description="C2H2-type" evidence="9">
    <location>
        <begin position="56"/>
        <end position="85"/>
    </location>
</feature>
<sequence>MATQQAASLGGGPYKRASRKGAPQKFHCTWAGCDKKYSRAEHLQRHQLNHEPKEIYRCDVPKCNQMFVRPDLLARHRKRHSASYVPRNRASSFSIAPNVMEQPADGTSVAPQLNVANVSNWRPPVSTQQTASAPRNAPILLTSESPSQLPSSTMTGAVASHITRDKHWMPSSMDGVNAVYPKPNFYSRDPTTMHAQSTFAPYPGIQVPPANDPDGGNGNGNGNENFATWLFDSRQNLGEFNMASSLFREGGLESPFDNNLHYDQESLTSGRSQINLTPPQQSDVPDKLISEFRRQEVLGWVRSFNKRRTKPDPLLENLLSEVGDDIPGLSLELLRICMQYYWDVVSPRVPIVHEPTFSSARCSIFLLLVMIALGAARIHNQDCSGRSKEYGALADLIIWHVRSEILNTEEALPPVDLWVAQALLLLEFYEKMYSSRKLHERAHIYHPVTLNLLRRGSPLIGRAGSESPMDAQNDGEHPAITDRRTWWMRWAETEAMHRVVFVAFMMDIVHAAIFGHAADMAPHEIRLPLPCDDSLWSAPSPESLRQQEAHLRGYGVKPLPFLDGLKNAIHGKEVKTHSFGRMIIMCGLLSVGWHLRHRETHLKWLETSSNSADTREKWCRMLLKAFDDWKSGFDQAMGAIDSEADGSGQQSGSNGLIQSAAVLYHLAHISLYVDIVDCQVFAKATRLLGRKVSTRDYTNVVTRMRAWGAQISTRHAILHAFRLLYRVLVDPRQKRRMGYQNAGSAHGIQYSCRNDPDPHRPWVVYYATLSIWSFVCALDQSSSTPRPFSTHVQPTPSGIHEYLSRVAKLTELDVATSTQLIDGLPELLDAIGLLASESHSEILQEAHGRLEVCREMLTTGAS</sequence>
<evidence type="ECO:0000256" key="3">
    <source>
        <dbReference type="ARBA" id="ARBA00022737"/>
    </source>
</evidence>
<dbReference type="GO" id="GO:0000785">
    <property type="term" value="C:chromatin"/>
    <property type="evidence" value="ECO:0007669"/>
    <property type="project" value="TreeGrafter"/>
</dbReference>
<dbReference type="GO" id="GO:0000981">
    <property type="term" value="F:DNA-binding transcription factor activity, RNA polymerase II-specific"/>
    <property type="evidence" value="ECO:0007669"/>
    <property type="project" value="InterPro"/>
</dbReference>
<dbReference type="CDD" id="cd12148">
    <property type="entry name" value="fungal_TF_MHR"/>
    <property type="match status" value="1"/>
</dbReference>
<dbReference type="InterPro" id="IPR013087">
    <property type="entry name" value="Znf_C2H2_type"/>
</dbReference>
<dbReference type="InterPro" id="IPR051059">
    <property type="entry name" value="VerF-like"/>
</dbReference>
<keyword evidence="4 7" id="KW-0863">Zinc-finger</keyword>
<dbReference type="Proteomes" id="UP000293360">
    <property type="component" value="Unassembled WGS sequence"/>
</dbReference>
<evidence type="ECO:0000256" key="1">
    <source>
        <dbReference type="ARBA" id="ARBA00004123"/>
    </source>
</evidence>
<dbReference type="PANTHER" id="PTHR40626">
    <property type="entry name" value="MIP31509P"/>
    <property type="match status" value="1"/>
</dbReference>
<comment type="caution">
    <text evidence="10">The sequence shown here is derived from an EMBL/GenBank/DDBJ whole genome shotgun (WGS) entry which is preliminary data.</text>
</comment>
<dbReference type="Pfam" id="PF04082">
    <property type="entry name" value="Fungal_trans"/>
    <property type="match status" value="1"/>
</dbReference>
<keyword evidence="11" id="KW-1185">Reference proteome</keyword>